<dbReference type="InterPro" id="IPR057321">
    <property type="entry name" value="RFX1-4/6/8-like_BCD"/>
</dbReference>
<dbReference type="Gene3D" id="1.10.10.10">
    <property type="entry name" value="Winged helix-like DNA-binding domain superfamily/Winged helix DNA-binding domain"/>
    <property type="match status" value="1"/>
</dbReference>
<dbReference type="InterPro" id="IPR036388">
    <property type="entry name" value="WH-like_DNA-bd_sf"/>
</dbReference>
<name>A0ABN7RZP3_OIKDI</name>
<dbReference type="InterPro" id="IPR039779">
    <property type="entry name" value="RFX-like"/>
</dbReference>
<dbReference type="SUPFAM" id="SSF46785">
    <property type="entry name" value="Winged helix' DNA-binding domain"/>
    <property type="match status" value="1"/>
</dbReference>
<dbReference type="InterPro" id="IPR003150">
    <property type="entry name" value="DNA-bd_RFX"/>
</dbReference>
<evidence type="ECO:0000256" key="1">
    <source>
        <dbReference type="ARBA" id="ARBA00023125"/>
    </source>
</evidence>
<reference evidence="3 4" key="1">
    <citation type="submission" date="2021-04" db="EMBL/GenBank/DDBJ databases">
        <authorList>
            <person name="Bliznina A."/>
        </authorList>
    </citation>
    <scope>NUCLEOTIDE SEQUENCE [LARGE SCALE GENOMIC DNA]</scope>
</reference>
<evidence type="ECO:0000313" key="4">
    <source>
        <dbReference type="Proteomes" id="UP001158576"/>
    </source>
</evidence>
<dbReference type="PROSITE" id="PS51526">
    <property type="entry name" value="RFX_DBD"/>
    <property type="match status" value="1"/>
</dbReference>
<dbReference type="PANTHER" id="PTHR12619:SF33">
    <property type="entry name" value="RFX, ISOFORM H"/>
    <property type="match status" value="1"/>
</dbReference>
<gene>
    <name evidence="3" type="ORF">OKIOD_LOCUS3131</name>
</gene>
<protein>
    <submittedName>
        <fullName evidence="3">Oidioi.mRNA.OKI2018_I69.PAR.g11573.t1.cds</fullName>
    </submittedName>
</protein>
<evidence type="ECO:0000313" key="3">
    <source>
        <dbReference type="EMBL" id="CAG5087562.1"/>
    </source>
</evidence>
<proteinExistence type="predicted"/>
<dbReference type="Pfam" id="PF25340">
    <property type="entry name" value="BCD_RFX"/>
    <property type="match status" value="1"/>
</dbReference>
<dbReference type="EMBL" id="OU015568">
    <property type="protein sequence ID" value="CAG5087562.1"/>
    <property type="molecule type" value="Genomic_DNA"/>
</dbReference>
<organism evidence="3 4">
    <name type="scientific">Oikopleura dioica</name>
    <name type="common">Tunicate</name>
    <dbReference type="NCBI Taxonomy" id="34765"/>
    <lineage>
        <taxon>Eukaryota</taxon>
        <taxon>Metazoa</taxon>
        <taxon>Chordata</taxon>
        <taxon>Tunicata</taxon>
        <taxon>Appendicularia</taxon>
        <taxon>Copelata</taxon>
        <taxon>Oikopleuridae</taxon>
        <taxon>Oikopleura</taxon>
    </lineage>
</organism>
<dbReference type="Pfam" id="PF02257">
    <property type="entry name" value="RFX_DNA_binding"/>
    <property type="match status" value="1"/>
</dbReference>
<keyword evidence="1" id="KW-0238">DNA-binding</keyword>
<dbReference type="PANTHER" id="PTHR12619">
    <property type="entry name" value="RFX TRANSCRIPTION FACTOR FAMILY"/>
    <property type="match status" value="1"/>
</dbReference>
<dbReference type="Proteomes" id="UP001158576">
    <property type="component" value="Chromosome PAR"/>
</dbReference>
<sequence length="593" mass="68258">MDMFRMTQQFVTFPPSAVTTMPIENPPDHSQEQSKVYVTVAVHPGPNSHTVVPYGNAQPFVNPVPQHQVVGQYTAQPAVSHAHTPQPEYVLNQAHPISRDRVKTSEFLIRFYKEVEASPQTVKWLMDNFETAEGVSLPRARMYDHYILHSEQTNQEPVNAASFGKLVRSVFVNLKTRRLGTRGNSKYHYYGIKIKENSQLHQIQNDPEFQSKVEKIAPKPAKKTRKAEKVKMLSKSSMKQIESDILTSVIQFGVDDEEIELFEDAYREHCEQILDYVLGLQFDELKQYWHDFWHIQHYEGKHLAKEKFQTLLTIPGVSGWIYQCDQILYKNLVDVLIPDVLKQDVPQTYTSQIRLFAREATSWMRESMETSIQQDIIDAKITAVSHFSSTLRRLTSLTHLIREARPILNNHEIVQQKRADLEKIDIMKIHEQISWVTECPLETVQTIHSGMVSLLDTHASFDDWHAFLVKSIDSCLPERSHPNYSEKAKKFIMSWSYYSSMVIRDLTLRSVQTFGSFHLIRMLLDELVSHVIEQHMQNAESVQYIPRNIIIKTEATSHHQSTGYVPVAAAPPQANSMNTLNPIQYADAPGYST</sequence>
<accession>A0ABN7RZP3</accession>
<dbReference type="InterPro" id="IPR036390">
    <property type="entry name" value="WH_DNA-bd_sf"/>
</dbReference>
<feature type="domain" description="RFX-type winged-helix" evidence="2">
    <location>
        <begin position="121"/>
        <end position="196"/>
    </location>
</feature>
<evidence type="ECO:0000259" key="2">
    <source>
        <dbReference type="PROSITE" id="PS51526"/>
    </source>
</evidence>
<keyword evidence="4" id="KW-1185">Reference proteome</keyword>